<organism evidence="2 3">
    <name type="scientific">Paramuricea clavata</name>
    <name type="common">Red gorgonian</name>
    <name type="synonym">Violescent sea-whip</name>
    <dbReference type="NCBI Taxonomy" id="317549"/>
    <lineage>
        <taxon>Eukaryota</taxon>
        <taxon>Metazoa</taxon>
        <taxon>Cnidaria</taxon>
        <taxon>Anthozoa</taxon>
        <taxon>Octocorallia</taxon>
        <taxon>Malacalcyonacea</taxon>
        <taxon>Plexauridae</taxon>
        <taxon>Paramuricea</taxon>
    </lineage>
</organism>
<feature type="non-terminal residue" evidence="2">
    <location>
        <position position="1"/>
    </location>
</feature>
<dbReference type="AlphaFoldDB" id="A0A7D9JM22"/>
<reference evidence="2" key="1">
    <citation type="submission" date="2020-04" db="EMBL/GenBank/DDBJ databases">
        <authorList>
            <person name="Alioto T."/>
            <person name="Alioto T."/>
            <person name="Gomez Garrido J."/>
        </authorList>
    </citation>
    <scope>NUCLEOTIDE SEQUENCE</scope>
    <source>
        <strain evidence="2">A484AB</strain>
    </source>
</reference>
<proteinExistence type="predicted"/>
<protein>
    <submittedName>
        <fullName evidence="2">---NA</fullName>
    </submittedName>
</protein>
<dbReference type="Proteomes" id="UP001152795">
    <property type="component" value="Unassembled WGS sequence"/>
</dbReference>
<evidence type="ECO:0000256" key="1">
    <source>
        <dbReference type="SAM" id="MobiDB-lite"/>
    </source>
</evidence>
<dbReference type="PROSITE" id="PS50096">
    <property type="entry name" value="IQ"/>
    <property type="match status" value="1"/>
</dbReference>
<keyword evidence="3" id="KW-1185">Reference proteome</keyword>
<evidence type="ECO:0000313" key="2">
    <source>
        <dbReference type="EMBL" id="CAB4032445.1"/>
    </source>
</evidence>
<dbReference type="EMBL" id="CACRXK020018406">
    <property type="protein sequence ID" value="CAB4032445.1"/>
    <property type="molecule type" value="Genomic_DNA"/>
</dbReference>
<evidence type="ECO:0000313" key="3">
    <source>
        <dbReference type="Proteomes" id="UP001152795"/>
    </source>
</evidence>
<gene>
    <name evidence="2" type="ORF">PACLA_8A018591</name>
</gene>
<sequence>VVQDHEAENTDTQSTRTSSNMSETQAATIIQTYFRAYNIRQNKWKNRYLKTSLNYHDHLSARRDLHSPRGSFSFCWPEENILAITNYDSEESVDN</sequence>
<accession>A0A7D9JM22</accession>
<comment type="caution">
    <text evidence="2">The sequence shown here is derived from an EMBL/GenBank/DDBJ whole genome shotgun (WGS) entry which is preliminary data.</text>
</comment>
<dbReference type="CDD" id="cd23767">
    <property type="entry name" value="IQCD"/>
    <property type="match status" value="1"/>
</dbReference>
<name>A0A7D9JM22_PARCT</name>
<feature type="region of interest" description="Disordered" evidence="1">
    <location>
        <begin position="1"/>
        <end position="23"/>
    </location>
</feature>
<feature type="compositionally biased region" description="Polar residues" evidence="1">
    <location>
        <begin position="10"/>
        <end position="23"/>
    </location>
</feature>